<dbReference type="AlphaFoldDB" id="A0A4R5D519"/>
<gene>
    <name evidence="1" type="ORF">E0F98_01410</name>
</gene>
<evidence type="ECO:0000313" key="1">
    <source>
        <dbReference type="EMBL" id="TDE06304.1"/>
    </source>
</evidence>
<name>A0A4R5D519_9FLAO</name>
<organism evidence="1 2">
    <name type="scientific">Flavobacterium hiemivividum</name>
    <dbReference type="NCBI Taxonomy" id="2541734"/>
    <lineage>
        <taxon>Bacteria</taxon>
        <taxon>Pseudomonadati</taxon>
        <taxon>Bacteroidota</taxon>
        <taxon>Flavobacteriia</taxon>
        <taxon>Flavobacteriales</taxon>
        <taxon>Flavobacteriaceae</taxon>
        <taxon>Flavobacterium</taxon>
    </lineage>
</organism>
<dbReference type="Proteomes" id="UP000294597">
    <property type="component" value="Unassembled WGS sequence"/>
</dbReference>
<dbReference type="SUPFAM" id="SSF49464">
    <property type="entry name" value="Carboxypeptidase regulatory domain-like"/>
    <property type="match status" value="1"/>
</dbReference>
<dbReference type="InterPro" id="IPR008969">
    <property type="entry name" value="CarboxyPept-like_regulatory"/>
</dbReference>
<proteinExistence type="predicted"/>
<sequence length="247" mass="27846">MKSLLVKTNSTFVLFLILFSQFVLGQSVEPKKIHGKISFDSVSVEGVNISNITAANSTTSDESGDFFLFVKEGDVLVFSAINLVTLRKRVEKNDLTSSLMQIKMTTKSIDLQEVVIDERSQISAENLGIIPFGQKKYTPAERKLYTATSGGGIDGLLNSISGRKTMIKKEVAIEYKEQMLVRLDYLFKPDYYTETLNIPEEYIRGFQYYCVEDDDLVASLKSRNKTLSQFLIISLAKKYNKIIANEN</sequence>
<reference evidence="1 2" key="1">
    <citation type="submission" date="2019-03" db="EMBL/GenBank/DDBJ databases">
        <title>Flavobacterium TSA-D2 sp. nov., isolated from arctic soil.</title>
        <authorList>
            <person name="Chaudhary D.K."/>
        </authorList>
    </citation>
    <scope>NUCLEOTIDE SEQUENCE [LARGE SCALE GENOMIC DNA]</scope>
    <source>
        <strain evidence="1 2">TSA-D2</strain>
    </source>
</reference>
<keyword evidence="2" id="KW-1185">Reference proteome</keyword>
<dbReference type="EMBL" id="SMFO01000001">
    <property type="protein sequence ID" value="TDE06304.1"/>
    <property type="molecule type" value="Genomic_DNA"/>
</dbReference>
<evidence type="ECO:0008006" key="3">
    <source>
        <dbReference type="Google" id="ProtNLM"/>
    </source>
</evidence>
<evidence type="ECO:0000313" key="2">
    <source>
        <dbReference type="Proteomes" id="UP000294597"/>
    </source>
</evidence>
<protein>
    <recommendedName>
        <fullName evidence="3">Carboxypeptidase-like regulatory domain-containing protein</fullName>
    </recommendedName>
</protein>
<accession>A0A4R5D519</accession>
<comment type="caution">
    <text evidence="1">The sequence shown here is derived from an EMBL/GenBank/DDBJ whole genome shotgun (WGS) entry which is preliminary data.</text>
</comment>